<dbReference type="GO" id="GO:0008233">
    <property type="term" value="F:peptidase activity"/>
    <property type="evidence" value="ECO:0007669"/>
    <property type="project" value="UniProtKB-KW"/>
</dbReference>
<name>A0A1U7M440_TISCR</name>
<keyword evidence="12" id="KW-1185">Reference proteome</keyword>
<sequence>MMRTRLIIIAVVPAIISLLAIYLTDRVDKEPAKLLFLTFILGAFIVIPTIVVEEILVRFNIFPGIYGALFNAYIVAGLTEEYFKRLVVLKLPFKTNYFNEKLDGIIYGVFAALGFATVENIMYVAFRYTNNPFIGLYRGIFSVPAHGVFGITMGYYLSLSKFHSDKDWKIKNKKMSLIMPVILHGTFDFILMANIPSLSLFFVPYVLFLWWLNERRLEAFMFDSKTSLLKNKDLK</sequence>
<feature type="transmembrane region" description="Helical" evidence="10">
    <location>
        <begin position="6"/>
        <end position="23"/>
    </location>
</feature>
<feature type="transmembrane region" description="Helical" evidence="10">
    <location>
        <begin position="35"/>
        <end position="52"/>
    </location>
</feature>
<evidence type="ECO:0000256" key="6">
    <source>
        <dbReference type="ARBA" id="ARBA00022692"/>
    </source>
</evidence>
<evidence type="ECO:0000256" key="4">
    <source>
        <dbReference type="ARBA" id="ARBA00022475"/>
    </source>
</evidence>
<feature type="transmembrane region" description="Helical" evidence="10">
    <location>
        <begin position="104"/>
        <end position="124"/>
    </location>
</feature>
<dbReference type="Proteomes" id="UP000186112">
    <property type="component" value="Unassembled WGS sequence"/>
</dbReference>
<evidence type="ECO:0000256" key="2">
    <source>
        <dbReference type="ARBA" id="ARBA00009165"/>
    </source>
</evidence>
<evidence type="ECO:0000256" key="3">
    <source>
        <dbReference type="ARBA" id="ARBA00018997"/>
    </source>
</evidence>
<feature type="transmembrane region" description="Helical" evidence="10">
    <location>
        <begin position="64"/>
        <end position="83"/>
    </location>
</feature>
<gene>
    <name evidence="11" type="primary">prsW</name>
    <name evidence="11" type="ORF">TICRE_19020</name>
</gene>
<dbReference type="EMBL" id="LTDM01000043">
    <property type="protein sequence ID" value="OLS02084.1"/>
    <property type="molecule type" value="Genomic_DNA"/>
</dbReference>
<organism evidence="11 12">
    <name type="scientific">Tissierella creatinophila DSM 6911</name>
    <dbReference type="NCBI Taxonomy" id="1123403"/>
    <lineage>
        <taxon>Bacteria</taxon>
        <taxon>Bacillati</taxon>
        <taxon>Bacillota</taxon>
        <taxon>Tissierellia</taxon>
        <taxon>Tissierellales</taxon>
        <taxon>Tissierellaceae</taxon>
        <taxon>Tissierella</taxon>
    </lineage>
</organism>
<dbReference type="PANTHER" id="PTHR36844">
    <property type="entry name" value="PROTEASE PRSW"/>
    <property type="match status" value="1"/>
</dbReference>
<protein>
    <recommendedName>
        <fullName evidence="3">Protease PrsW</fullName>
    </recommendedName>
</protein>
<evidence type="ECO:0000256" key="10">
    <source>
        <dbReference type="SAM" id="Phobius"/>
    </source>
</evidence>
<keyword evidence="4" id="KW-1003">Cell membrane</keyword>
<evidence type="ECO:0000313" key="12">
    <source>
        <dbReference type="Proteomes" id="UP000186112"/>
    </source>
</evidence>
<dbReference type="RefSeq" id="WP_233120184.1">
    <property type="nucleotide sequence ID" value="NZ_LTDM01000043.1"/>
</dbReference>
<evidence type="ECO:0000256" key="1">
    <source>
        <dbReference type="ARBA" id="ARBA00004651"/>
    </source>
</evidence>
<dbReference type="GO" id="GO:0006508">
    <property type="term" value="P:proteolysis"/>
    <property type="evidence" value="ECO:0007669"/>
    <property type="project" value="UniProtKB-KW"/>
</dbReference>
<dbReference type="PANTHER" id="PTHR36844:SF1">
    <property type="entry name" value="PROTEASE PRSW"/>
    <property type="match status" value="1"/>
</dbReference>
<evidence type="ECO:0000256" key="8">
    <source>
        <dbReference type="ARBA" id="ARBA00022989"/>
    </source>
</evidence>
<dbReference type="InterPro" id="IPR023596">
    <property type="entry name" value="Peptidase_PrsW_arch/bac"/>
</dbReference>
<keyword evidence="9 10" id="KW-0472">Membrane</keyword>
<dbReference type="PIRSF" id="PIRSF016933">
    <property type="entry name" value="PrsW"/>
    <property type="match status" value="1"/>
</dbReference>
<keyword evidence="7 11" id="KW-0378">Hydrolase</keyword>
<dbReference type="AlphaFoldDB" id="A0A1U7M440"/>
<feature type="transmembrane region" description="Helical" evidence="10">
    <location>
        <begin position="136"/>
        <end position="157"/>
    </location>
</feature>
<evidence type="ECO:0000256" key="9">
    <source>
        <dbReference type="ARBA" id="ARBA00023136"/>
    </source>
</evidence>
<evidence type="ECO:0000256" key="5">
    <source>
        <dbReference type="ARBA" id="ARBA00022670"/>
    </source>
</evidence>
<keyword evidence="6 10" id="KW-0812">Transmembrane</keyword>
<feature type="transmembrane region" description="Helical" evidence="10">
    <location>
        <begin position="178"/>
        <end position="211"/>
    </location>
</feature>
<keyword evidence="5 11" id="KW-0645">Protease</keyword>
<evidence type="ECO:0000313" key="11">
    <source>
        <dbReference type="EMBL" id="OLS02084.1"/>
    </source>
</evidence>
<evidence type="ECO:0000256" key="7">
    <source>
        <dbReference type="ARBA" id="ARBA00022801"/>
    </source>
</evidence>
<keyword evidence="8 10" id="KW-1133">Transmembrane helix</keyword>
<dbReference type="GO" id="GO:0005886">
    <property type="term" value="C:plasma membrane"/>
    <property type="evidence" value="ECO:0007669"/>
    <property type="project" value="UniProtKB-SubCell"/>
</dbReference>
<proteinExistence type="inferred from homology"/>
<reference evidence="11 12" key="1">
    <citation type="submission" date="2016-02" db="EMBL/GenBank/DDBJ databases">
        <title>Genome sequence of Tissierella creatinophila DSM 6911.</title>
        <authorList>
            <person name="Poehlein A."/>
            <person name="Daniel R."/>
        </authorList>
    </citation>
    <scope>NUCLEOTIDE SEQUENCE [LARGE SCALE GENOMIC DNA]</scope>
    <source>
        <strain evidence="11 12">DSM 6911</strain>
    </source>
</reference>
<dbReference type="InterPro" id="IPR026898">
    <property type="entry name" value="PrsW"/>
</dbReference>
<comment type="caution">
    <text evidence="11">The sequence shown here is derived from an EMBL/GenBank/DDBJ whole genome shotgun (WGS) entry which is preliminary data.</text>
</comment>
<comment type="similarity">
    <text evidence="2">Belongs to the protease PrsW family.</text>
</comment>
<accession>A0A1U7M440</accession>
<dbReference type="Pfam" id="PF13367">
    <property type="entry name" value="PrsW-protease"/>
    <property type="match status" value="1"/>
</dbReference>
<comment type="subcellular location">
    <subcellularLocation>
        <location evidence="1">Cell membrane</location>
        <topology evidence="1">Multi-pass membrane protein</topology>
    </subcellularLocation>
</comment>